<evidence type="ECO:0000313" key="2">
    <source>
        <dbReference type="EMBL" id="XBT95104.1"/>
    </source>
</evidence>
<dbReference type="InterPro" id="IPR029032">
    <property type="entry name" value="AhpD-like"/>
</dbReference>
<feature type="domain" description="Carboxymuconolactone decarboxylase-like" evidence="1">
    <location>
        <begin position="150"/>
        <end position="231"/>
    </location>
</feature>
<dbReference type="GO" id="GO:0051920">
    <property type="term" value="F:peroxiredoxin activity"/>
    <property type="evidence" value="ECO:0007669"/>
    <property type="project" value="InterPro"/>
</dbReference>
<sequence length="239" mass="25749">MGNEANSNPLEQMLAGVSPVLLSFTQANITEELWHRPGLAQRDRALVTVATLVARNATMAYPYYFNKALDSGLTAAEFSELITHLAFYASWPYAFGAVAALKVIFDARGVSSDQLPELSPELLTVEEALPNDETRVAMIAANIAPASSALQHFTDDLLYRNVWLRPGLAPRDRGLASIAILAASGQASSLPSYLKRAILKGVTKVEIGELLGHTAFYAGWGNAIEAARVVTQFFDAPQG</sequence>
<dbReference type="Gene3D" id="1.20.1290.10">
    <property type="entry name" value="AhpD-like"/>
    <property type="match status" value="1"/>
</dbReference>
<dbReference type="InterPro" id="IPR052512">
    <property type="entry name" value="4CMD/NDH-1_regulator"/>
</dbReference>
<feature type="domain" description="Carboxymuconolactone decarboxylase-like" evidence="1">
    <location>
        <begin position="29"/>
        <end position="102"/>
    </location>
</feature>
<dbReference type="EMBL" id="CP157961">
    <property type="protein sequence ID" value="XBT95104.1"/>
    <property type="molecule type" value="Genomic_DNA"/>
</dbReference>
<dbReference type="RefSeq" id="WP_349959237.1">
    <property type="nucleotide sequence ID" value="NZ_CP157961.1"/>
</dbReference>
<gene>
    <name evidence="2" type="ORF">ABM479_24435</name>
</gene>
<proteinExistence type="predicted"/>
<dbReference type="PANTHER" id="PTHR33570:SF9">
    <property type="entry name" value="BLL4600 PROTEIN"/>
    <property type="match status" value="1"/>
</dbReference>
<dbReference type="Pfam" id="PF02627">
    <property type="entry name" value="CMD"/>
    <property type="match status" value="2"/>
</dbReference>
<geneLocation type="plasmid" evidence="2">
    <name>unnamed1</name>
</geneLocation>
<dbReference type="SUPFAM" id="SSF69118">
    <property type="entry name" value="AhpD-like"/>
    <property type="match status" value="1"/>
</dbReference>
<dbReference type="PANTHER" id="PTHR33570">
    <property type="entry name" value="4-CARBOXYMUCONOLACTONE DECARBOXYLASE FAMILY PROTEIN"/>
    <property type="match status" value="1"/>
</dbReference>
<organism evidence="2">
    <name type="scientific">Rhizobium sp. ZPR3</name>
    <dbReference type="NCBI Taxonomy" id="3158967"/>
    <lineage>
        <taxon>Bacteria</taxon>
        <taxon>Pseudomonadati</taxon>
        <taxon>Pseudomonadota</taxon>
        <taxon>Alphaproteobacteria</taxon>
        <taxon>Hyphomicrobiales</taxon>
        <taxon>Rhizobiaceae</taxon>
        <taxon>Rhizobium/Agrobacterium group</taxon>
        <taxon>Rhizobium</taxon>
    </lineage>
</organism>
<protein>
    <submittedName>
        <fullName evidence="2">Carboxymuconolactone decarboxylase family protein</fullName>
    </submittedName>
</protein>
<evidence type="ECO:0000259" key="1">
    <source>
        <dbReference type="Pfam" id="PF02627"/>
    </source>
</evidence>
<reference evidence="2" key="1">
    <citation type="submission" date="2024-06" db="EMBL/GenBank/DDBJ databases">
        <authorList>
            <person name="Li T."/>
            <person name="Gao R."/>
        </authorList>
    </citation>
    <scope>NUCLEOTIDE SEQUENCE</scope>
    <source>
        <strain evidence="2">ZPR3</strain>
        <plasmid evidence="2">unnamed1</plasmid>
    </source>
</reference>
<dbReference type="InterPro" id="IPR003779">
    <property type="entry name" value="CMD-like"/>
</dbReference>
<accession>A0AAU7RXZ0</accession>
<name>A0AAU7RXZ0_9HYPH</name>
<keyword evidence="2" id="KW-0614">Plasmid</keyword>
<dbReference type="AlphaFoldDB" id="A0AAU7RXZ0"/>